<dbReference type="Proteomes" id="UP000481109">
    <property type="component" value="Unassembled WGS sequence"/>
</dbReference>
<sequence>MATRTSPTERQKRLGAEIRKLRAAAGQSIEFAAGLLGVDRSNMSSMESGVRAISPERVRTLACNYACSDQEYVDALADMAGYRKRGWWERYRGQLPAGFMDIAEMEWHAKRMRSANFIHMPGLLQTGDQALAIFRTAVPALPEHEVALRVAYRLERAKILTDGAAHEYVSIIHEAALRMQFGGHKVVHAQLEHLLAMSEREQVTLRVIPFAAGEFPGAGQTVFHLEGPVPTLDTVQVDNAHGPEFLHMEAQLNRYRGQLDWMERIALSPEESRDFIRAIANEL</sequence>
<dbReference type="EMBL" id="JAAKZW010000301">
    <property type="protein sequence ID" value="NGO81259.1"/>
    <property type="molecule type" value="Genomic_DNA"/>
</dbReference>
<dbReference type="InterPro" id="IPR043917">
    <property type="entry name" value="DUF5753"/>
</dbReference>
<dbReference type="Gene3D" id="1.10.260.40">
    <property type="entry name" value="lambda repressor-like DNA-binding domains"/>
    <property type="match status" value="1"/>
</dbReference>
<dbReference type="InterPro" id="IPR010982">
    <property type="entry name" value="Lambda_DNA-bd_dom_sf"/>
</dbReference>
<comment type="caution">
    <text evidence="2">The sequence shown here is derived from an EMBL/GenBank/DDBJ whole genome shotgun (WGS) entry which is preliminary data.</text>
</comment>
<dbReference type="InterPro" id="IPR001387">
    <property type="entry name" value="Cro/C1-type_HTH"/>
</dbReference>
<accession>A0A6G4XUH8</accession>
<protein>
    <submittedName>
        <fullName evidence="2">Helix-turn-helix transcriptional regulator</fullName>
    </submittedName>
</protein>
<organism evidence="2 3">
    <name type="scientific">Streptomyces mesophilus</name>
    <dbReference type="NCBI Taxonomy" id="1775132"/>
    <lineage>
        <taxon>Bacteria</taxon>
        <taxon>Bacillati</taxon>
        <taxon>Actinomycetota</taxon>
        <taxon>Actinomycetes</taxon>
        <taxon>Kitasatosporales</taxon>
        <taxon>Streptomycetaceae</taxon>
        <taxon>Streptomyces</taxon>
    </lineage>
</organism>
<evidence type="ECO:0000259" key="1">
    <source>
        <dbReference type="PROSITE" id="PS50943"/>
    </source>
</evidence>
<dbReference type="RefSeq" id="WP_165336660.1">
    <property type="nucleotide sequence ID" value="NZ_JAAKZW010000301.1"/>
</dbReference>
<name>A0A6G4XUH8_9ACTN</name>
<feature type="domain" description="HTH cro/C1-type" evidence="1">
    <location>
        <begin position="18"/>
        <end position="73"/>
    </location>
</feature>
<proteinExistence type="predicted"/>
<gene>
    <name evidence="2" type="ORF">G6045_37190</name>
</gene>
<dbReference type="Pfam" id="PF13560">
    <property type="entry name" value="HTH_31"/>
    <property type="match status" value="1"/>
</dbReference>
<keyword evidence="3" id="KW-1185">Reference proteome</keyword>
<dbReference type="GO" id="GO:0003677">
    <property type="term" value="F:DNA binding"/>
    <property type="evidence" value="ECO:0007669"/>
    <property type="project" value="InterPro"/>
</dbReference>
<dbReference type="AlphaFoldDB" id="A0A6G4XUH8"/>
<evidence type="ECO:0000313" key="2">
    <source>
        <dbReference type="EMBL" id="NGO81259.1"/>
    </source>
</evidence>
<evidence type="ECO:0000313" key="3">
    <source>
        <dbReference type="Proteomes" id="UP000481109"/>
    </source>
</evidence>
<dbReference type="SMART" id="SM00530">
    <property type="entry name" value="HTH_XRE"/>
    <property type="match status" value="1"/>
</dbReference>
<dbReference type="CDD" id="cd00093">
    <property type="entry name" value="HTH_XRE"/>
    <property type="match status" value="1"/>
</dbReference>
<dbReference type="Pfam" id="PF19054">
    <property type="entry name" value="DUF5753"/>
    <property type="match status" value="1"/>
</dbReference>
<dbReference type="SUPFAM" id="SSF47413">
    <property type="entry name" value="lambda repressor-like DNA-binding domains"/>
    <property type="match status" value="1"/>
</dbReference>
<reference evidence="2 3" key="1">
    <citation type="submission" date="2020-02" db="EMBL/GenBank/DDBJ databases">
        <title>Whole-genome analyses of novel actinobacteria.</title>
        <authorList>
            <person name="Sahin N."/>
            <person name="Tokatli A."/>
        </authorList>
    </citation>
    <scope>NUCLEOTIDE SEQUENCE [LARGE SCALE GENOMIC DNA]</scope>
    <source>
        <strain evidence="2 3">YC504</strain>
    </source>
</reference>
<dbReference type="PROSITE" id="PS50943">
    <property type="entry name" value="HTH_CROC1"/>
    <property type="match status" value="1"/>
</dbReference>